<organism evidence="3 4">
    <name type="scientific">Heterostelium pallidum (strain ATCC 26659 / Pp 5 / PN500)</name>
    <name type="common">Cellular slime mold</name>
    <name type="synonym">Polysphondylium pallidum</name>
    <dbReference type="NCBI Taxonomy" id="670386"/>
    <lineage>
        <taxon>Eukaryota</taxon>
        <taxon>Amoebozoa</taxon>
        <taxon>Evosea</taxon>
        <taxon>Eumycetozoa</taxon>
        <taxon>Dictyostelia</taxon>
        <taxon>Acytosteliales</taxon>
        <taxon>Acytosteliaceae</taxon>
        <taxon>Heterostelium</taxon>
    </lineage>
</organism>
<dbReference type="InParanoid" id="D3B1I8"/>
<dbReference type="InterPro" id="IPR004125">
    <property type="entry name" value="Signal_recog_particle_SRP54_M"/>
</dbReference>
<dbReference type="AlphaFoldDB" id="D3B1I8"/>
<proteinExistence type="predicted"/>
<comment type="caution">
    <text evidence="3">The sequence shown here is derived from an EMBL/GenBank/DDBJ whole genome shotgun (WGS) entry which is preliminary data.</text>
</comment>
<feature type="compositionally biased region" description="Basic and acidic residues" evidence="1">
    <location>
        <begin position="68"/>
        <end position="97"/>
    </location>
</feature>
<dbReference type="GeneID" id="31357687"/>
<dbReference type="Pfam" id="PF02978">
    <property type="entry name" value="SRP_SPB"/>
    <property type="match status" value="1"/>
</dbReference>
<dbReference type="RefSeq" id="XP_020437271.1">
    <property type="nucleotide sequence ID" value="XM_020573154.1"/>
</dbReference>
<reference evidence="3 4" key="1">
    <citation type="journal article" date="2011" name="Genome Res.">
        <title>Phylogeny-wide analysis of social amoeba genomes highlights ancient origins for complex intercellular communication.</title>
        <authorList>
            <person name="Heidel A.J."/>
            <person name="Lawal H.M."/>
            <person name="Felder M."/>
            <person name="Schilde C."/>
            <person name="Helps N.R."/>
            <person name="Tunggal B."/>
            <person name="Rivero F."/>
            <person name="John U."/>
            <person name="Schleicher M."/>
            <person name="Eichinger L."/>
            <person name="Platzer M."/>
            <person name="Noegel A.A."/>
            <person name="Schaap P."/>
            <person name="Gloeckner G."/>
        </authorList>
    </citation>
    <scope>NUCLEOTIDE SEQUENCE [LARGE SCALE GENOMIC DNA]</scope>
    <source>
        <strain evidence="4">ATCC 26659 / Pp 5 / PN500</strain>
    </source>
</reference>
<dbReference type="SUPFAM" id="SSF47446">
    <property type="entry name" value="Signal peptide-binding domain"/>
    <property type="match status" value="1"/>
</dbReference>
<evidence type="ECO:0000313" key="3">
    <source>
        <dbReference type="EMBL" id="EFA85162.1"/>
    </source>
</evidence>
<feature type="domain" description="Signal recognition particle SRP54 subunit M-domain" evidence="2">
    <location>
        <begin position="145"/>
        <end position="205"/>
    </location>
</feature>
<dbReference type="GO" id="GO:0006614">
    <property type="term" value="P:SRP-dependent cotranslational protein targeting to membrane"/>
    <property type="evidence" value="ECO:0007669"/>
    <property type="project" value="InterPro"/>
</dbReference>
<dbReference type="InterPro" id="IPR036891">
    <property type="entry name" value="Signal_recog_part_SRP54_M_sf"/>
</dbReference>
<dbReference type="Proteomes" id="UP000001396">
    <property type="component" value="Unassembled WGS sequence"/>
</dbReference>
<sequence length="251" mass="29143">MLRYSSNQIIKCTYPHLRLSTTGVLRSTLLVKSSSSTTVPQRSYFNSTKPSNALFDVFSKLKNVFTGPEKEDPKAKSTTKDAPKEQKAPEKVDPETEKILQARAANDDAEFNKMLEIGRYNLNDFRTYLHKTIEPSITAGKANEQVAEFQIYIKIIDAMTNEERENPRVFQKYAFKIKQRINQEAGTTPQQFSAMFDTYNNARQIFEILARFKSQGKEIPKKSSEIQKFFKDNKDVIRKEIDKMRKERRFD</sequence>
<dbReference type="GO" id="GO:0048500">
    <property type="term" value="C:signal recognition particle"/>
    <property type="evidence" value="ECO:0007669"/>
    <property type="project" value="InterPro"/>
</dbReference>
<evidence type="ECO:0000313" key="4">
    <source>
        <dbReference type="Proteomes" id="UP000001396"/>
    </source>
</evidence>
<dbReference type="GO" id="GO:0008312">
    <property type="term" value="F:7S RNA binding"/>
    <property type="evidence" value="ECO:0007669"/>
    <property type="project" value="InterPro"/>
</dbReference>
<dbReference type="EMBL" id="ADBJ01000008">
    <property type="protein sequence ID" value="EFA85162.1"/>
    <property type="molecule type" value="Genomic_DNA"/>
</dbReference>
<evidence type="ECO:0000259" key="2">
    <source>
        <dbReference type="Pfam" id="PF02978"/>
    </source>
</evidence>
<protein>
    <recommendedName>
        <fullName evidence="2">Signal recognition particle SRP54 subunit M-domain domain-containing protein</fullName>
    </recommendedName>
</protein>
<name>D3B1I8_HETP5</name>
<dbReference type="FunCoup" id="D3B1I8">
    <property type="interactions" value="805"/>
</dbReference>
<evidence type="ECO:0000256" key="1">
    <source>
        <dbReference type="SAM" id="MobiDB-lite"/>
    </source>
</evidence>
<keyword evidence="4" id="KW-1185">Reference proteome</keyword>
<accession>D3B1I8</accession>
<gene>
    <name evidence="3" type="ORF">PPL_02162</name>
</gene>
<feature type="region of interest" description="Disordered" evidence="1">
    <location>
        <begin position="67"/>
        <end position="97"/>
    </location>
</feature>
<dbReference type="Gene3D" id="1.10.260.30">
    <property type="entry name" value="Signal recognition particle, SRP54 subunit, M-domain"/>
    <property type="match status" value="1"/>
</dbReference>